<dbReference type="GO" id="GO:0006749">
    <property type="term" value="P:glutathione metabolic process"/>
    <property type="evidence" value="ECO:0007669"/>
    <property type="project" value="TreeGrafter"/>
</dbReference>
<dbReference type="GO" id="GO:0004364">
    <property type="term" value="F:glutathione transferase activity"/>
    <property type="evidence" value="ECO:0007669"/>
    <property type="project" value="UniProtKB-EC"/>
</dbReference>
<evidence type="ECO:0000256" key="4">
    <source>
        <dbReference type="RuleBase" id="RU003494"/>
    </source>
</evidence>
<dbReference type="CDD" id="cd03053">
    <property type="entry name" value="GST_N_Phi"/>
    <property type="match status" value="1"/>
</dbReference>
<feature type="domain" description="GST N-terminal" evidence="5">
    <location>
        <begin position="1"/>
        <end position="83"/>
    </location>
</feature>
<dbReference type="SUPFAM" id="SSF52833">
    <property type="entry name" value="Thioredoxin-like"/>
    <property type="match status" value="1"/>
</dbReference>
<dbReference type="OrthoDB" id="249703at2759"/>
<dbReference type="SFLD" id="SFLDG01154">
    <property type="entry name" value="Main.5:_Phi-like"/>
    <property type="match status" value="1"/>
</dbReference>
<name>A0A4S4L415_9AGAM</name>
<organism evidence="7 8">
    <name type="scientific">Phellinidium pouzarii</name>
    <dbReference type="NCBI Taxonomy" id="167371"/>
    <lineage>
        <taxon>Eukaryota</taxon>
        <taxon>Fungi</taxon>
        <taxon>Dikarya</taxon>
        <taxon>Basidiomycota</taxon>
        <taxon>Agaricomycotina</taxon>
        <taxon>Agaricomycetes</taxon>
        <taxon>Hymenochaetales</taxon>
        <taxon>Hymenochaetaceae</taxon>
        <taxon>Phellinidium</taxon>
    </lineage>
</organism>
<comment type="catalytic activity">
    <reaction evidence="3">
        <text>RX + glutathione = an S-substituted glutathione + a halide anion + H(+)</text>
        <dbReference type="Rhea" id="RHEA:16437"/>
        <dbReference type="ChEBI" id="CHEBI:15378"/>
        <dbReference type="ChEBI" id="CHEBI:16042"/>
        <dbReference type="ChEBI" id="CHEBI:17792"/>
        <dbReference type="ChEBI" id="CHEBI:57925"/>
        <dbReference type="ChEBI" id="CHEBI:90779"/>
        <dbReference type="EC" id="2.5.1.18"/>
    </reaction>
</comment>
<proteinExistence type="inferred from homology"/>
<dbReference type="GO" id="GO:0043295">
    <property type="term" value="F:glutathione binding"/>
    <property type="evidence" value="ECO:0007669"/>
    <property type="project" value="TreeGrafter"/>
</dbReference>
<evidence type="ECO:0000256" key="3">
    <source>
        <dbReference type="ARBA" id="ARBA00047960"/>
    </source>
</evidence>
<dbReference type="AlphaFoldDB" id="A0A4S4L415"/>
<dbReference type="InterPro" id="IPR036249">
    <property type="entry name" value="Thioredoxin-like_sf"/>
</dbReference>
<dbReference type="SFLD" id="SFLDS00019">
    <property type="entry name" value="Glutathione_Transferase_(cytos"/>
    <property type="match status" value="1"/>
</dbReference>
<dbReference type="Gene3D" id="1.20.1050.10">
    <property type="match status" value="1"/>
</dbReference>
<dbReference type="SUPFAM" id="SSF47616">
    <property type="entry name" value="GST C-terminal domain-like"/>
    <property type="match status" value="1"/>
</dbReference>
<dbReference type="Pfam" id="PF00043">
    <property type="entry name" value="GST_C"/>
    <property type="match status" value="1"/>
</dbReference>
<gene>
    <name evidence="7" type="ORF">EW145_g5645</name>
</gene>
<keyword evidence="2" id="KW-0808">Transferase</keyword>
<dbReference type="PANTHER" id="PTHR43900:SF3">
    <property type="entry name" value="GLUTATHIONE S-TRANSFERASE RHO"/>
    <property type="match status" value="1"/>
</dbReference>
<protein>
    <recommendedName>
        <fullName evidence="1">glutathione transferase</fullName>
        <ecNumber evidence="1">2.5.1.18</ecNumber>
    </recommendedName>
</protein>
<dbReference type="PANTHER" id="PTHR43900">
    <property type="entry name" value="GLUTATHIONE S-TRANSFERASE RHO"/>
    <property type="match status" value="1"/>
</dbReference>
<dbReference type="FunFam" id="3.40.30.10:FF:000016">
    <property type="entry name" value="Glutathione S-transferase F2"/>
    <property type="match status" value="1"/>
</dbReference>
<dbReference type="InterPro" id="IPR004046">
    <property type="entry name" value="GST_C"/>
</dbReference>
<evidence type="ECO:0000259" key="5">
    <source>
        <dbReference type="PROSITE" id="PS50404"/>
    </source>
</evidence>
<sequence>MVLKIHALPGSTCGQLVFMTLNELGVPFEIVPVNFAAGEHKSAEHLKKQPFGQIPVLVEEDGFTLYESRAIARYVVAKYGPNSGLIPSGDLRKIALFEQAVSIEGGNFYPYASGLATEKVFKPMGGLKGSDERAAEYAQTLEAKLKVYEVILGKQKYLAGDEFTLADIMHIPYGSLITGSAGFEALSGPKATPNVSRWWADISSRASWKAVAAAAAAKN</sequence>
<dbReference type="PROSITE" id="PS50405">
    <property type="entry name" value="GST_CTER"/>
    <property type="match status" value="1"/>
</dbReference>
<feature type="domain" description="GST C-terminal" evidence="6">
    <location>
        <begin position="90"/>
        <end position="219"/>
    </location>
</feature>
<evidence type="ECO:0000256" key="2">
    <source>
        <dbReference type="ARBA" id="ARBA00022679"/>
    </source>
</evidence>
<dbReference type="InterPro" id="IPR036282">
    <property type="entry name" value="Glutathione-S-Trfase_C_sf"/>
</dbReference>
<dbReference type="Pfam" id="PF02798">
    <property type="entry name" value="GST_N"/>
    <property type="match status" value="1"/>
</dbReference>
<dbReference type="Proteomes" id="UP000308199">
    <property type="component" value="Unassembled WGS sequence"/>
</dbReference>
<evidence type="ECO:0000259" key="6">
    <source>
        <dbReference type="PROSITE" id="PS50405"/>
    </source>
</evidence>
<dbReference type="GO" id="GO:0005737">
    <property type="term" value="C:cytoplasm"/>
    <property type="evidence" value="ECO:0007669"/>
    <property type="project" value="TreeGrafter"/>
</dbReference>
<dbReference type="Gene3D" id="3.40.30.10">
    <property type="entry name" value="Glutaredoxin"/>
    <property type="match status" value="1"/>
</dbReference>
<reference evidence="7 8" key="1">
    <citation type="submission" date="2019-02" db="EMBL/GenBank/DDBJ databases">
        <title>Genome sequencing of the rare red list fungi Phellinidium pouzarii.</title>
        <authorList>
            <person name="Buettner E."/>
            <person name="Kellner H."/>
        </authorList>
    </citation>
    <scope>NUCLEOTIDE SEQUENCE [LARGE SCALE GENOMIC DNA]</scope>
    <source>
        <strain evidence="7 8">DSM 108285</strain>
    </source>
</reference>
<evidence type="ECO:0000313" key="7">
    <source>
        <dbReference type="EMBL" id="THH04270.1"/>
    </source>
</evidence>
<evidence type="ECO:0000256" key="1">
    <source>
        <dbReference type="ARBA" id="ARBA00012452"/>
    </source>
</evidence>
<comment type="caution">
    <text evidence="7">The sequence shown here is derived from an EMBL/GenBank/DDBJ whole genome shotgun (WGS) entry which is preliminary data.</text>
</comment>
<keyword evidence="8" id="KW-1185">Reference proteome</keyword>
<dbReference type="EMBL" id="SGPK01000360">
    <property type="protein sequence ID" value="THH04270.1"/>
    <property type="molecule type" value="Genomic_DNA"/>
</dbReference>
<accession>A0A4S4L415</accession>
<comment type="similarity">
    <text evidence="4">Belongs to the GST superfamily.</text>
</comment>
<dbReference type="SFLD" id="SFLDG00358">
    <property type="entry name" value="Main_(cytGST)"/>
    <property type="match status" value="1"/>
</dbReference>
<dbReference type="InterPro" id="IPR004045">
    <property type="entry name" value="Glutathione_S-Trfase_N"/>
</dbReference>
<dbReference type="InterPro" id="IPR040079">
    <property type="entry name" value="Glutathione_S-Trfase"/>
</dbReference>
<dbReference type="EC" id="2.5.1.18" evidence="1"/>
<evidence type="ECO:0000313" key="8">
    <source>
        <dbReference type="Proteomes" id="UP000308199"/>
    </source>
</evidence>
<dbReference type="PROSITE" id="PS50404">
    <property type="entry name" value="GST_NTER"/>
    <property type="match status" value="1"/>
</dbReference>
<dbReference type="InterPro" id="IPR010987">
    <property type="entry name" value="Glutathione-S-Trfase_C-like"/>
</dbReference>